<evidence type="ECO:0000259" key="19">
    <source>
        <dbReference type="PROSITE" id="PS50989"/>
    </source>
</evidence>
<feature type="domain" description="Biotin carboxylation" evidence="17">
    <location>
        <begin position="17"/>
        <end position="519"/>
    </location>
</feature>
<evidence type="ECO:0000256" key="2">
    <source>
        <dbReference type="ARBA" id="ARBA00004956"/>
    </source>
</evidence>
<dbReference type="PROSITE" id="PS50980">
    <property type="entry name" value="COA_CT_NTER"/>
    <property type="match status" value="1"/>
</dbReference>
<dbReference type="PROSITE" id="PS50979">
    <property type="entry name" value="BC"/>
    <property type="match status" value="1"/>
</dbReference>
<dbReference type="Gene3D" id="3.40.50.20">
    <property type="match status" value="1"/>
</dbReference>
<evidence type="ECO:0000256" key="3">
    <source>
        <dbReference type="ARBA" id="ARBA00022516"/>
    </source>
</evidence>
<feature type="domain" description="ATP-grasp" evidence="16">
    <location>
        <begin position="173"/>
        <end position="367"/>
    </location>
</feature>
<dbReference type="RefSeq" id="XP_001748674.1">
    <property type="nucleotide sequence ID" value="XM_001748622.1"/>
</dbReference>
<dbReference type="PANTHER" id="PTHR45728">
    <property type="entry name" value="ACETYL-COA CARBOXYLASE, ISOFORM A"/>
    <property type="match status" value="1"/>
</dbReference>
<dbReference type="CDD" id="cd06850">
    <property type="entry name" value="biotinyl_domain"/>
    <property type="match status" value="1"/>
</dbReference>
<dbReference type="FunFam" id="3.90.226.10:FF:000010">
    <property type="entry name" value="acetyl-CoA carboxylase isoform X2"/>
    <property type="match status" value="1"/>
</dbReference>
<dbReference type="SUPFAM" id="SSF51230">
    <property type="entry name" value="Single hybrid motif"/>
    <property type="match status" value="1"/>
</dbReference>
<dbReference type="FunFam" id="3.30.1490.20:FF:000003">
    <property type="entry name" value="acetyl-CoA carboxylase isoform X1"/>
    <property type="match status" value="1"/>
</dbReference>
<feature type="region of interest" description="Disordered" evidence="15">
    <location>
        <begin position="1043"/>
        <end position="1062"/>
    </location>
</feature>
<dbReference type="GO" id="GO:0003989">
    <property type="term" value="F:acetyl-CoA carboxylase activity"/>
    <property type="evidence" value="ECO:0000318"/>
    <property type="project" value="GO_Central"/>
</dbReference>
<evidence type="ECO:0000256" key="15">
    <source>
        <dbReference type="SAM" id="MobiDB-lite"/>
    </source>
</evidence>
<comment type="cofactor">
    <cofactor evidence="1">
        <name>biotin</name>
        <dbReference type="ChEBI" id="CHEBI:57586"/>
    </cofactor>
</comment>
<evidence type="ECO:0000256" key="10">
    <source>
        <dbReference type="ARBA" id="ARBA00023267"/>
    </source>
</evidence>
<evidence type="ECO:0000256" key="13">
    <source>
        <dbReference type="ARBA" id="ARBA00048600"/>
    </source>
</evidence>
<keyword evidence="3" id="KW-0444">Lipid biosynthesis</keyword>
<evidence type="ECO:0000256" key="9">
    <source>
        <dbReference type="ARBA" id="ARBA00023160"/>
    </source>
</evidence>
<dbReference type="InterPro" id="IPR011054">
    <property type="entry name" value="Rudment_hybrid_motif"/>
</dbReference>
<dbReference type="SUPFAM" id="SSF51246">
    <property type="entry name" value="Rudiment single hybrid motif"/>
    <property type="match status" value="1"/>
</dbReference>
<dbReference type="GO" id="GO:0005524">
    <property type="term" value="F:ATP binding"/>
    <property type="evidence" value="ECO:0007669"/>
    <property type="project" value="UniProtKB-UniRule"/>
</dbReference>
<organism evidence="20 21">
    <name type="scientific">Monosiga brevicollis</name>
    <name type="common">Choanoflagellate</name>
    <dbReference type="NCBI Taxonomy" id="81824"/>
    <lineage>
        <taxon>Eukaryota</taxon>
        <taxon>Choanoflagellata</taxon>
        <taxon>Craspedida</taxon>
        <taxon>Salpingoecidae</taxon>
        <taxon>Monosiga</taxon>
    </lineage>
</organism>
<dbReference type="STRING" id="81824.A9V7C4"/>
<dbReference type="KEGG" id="mbr:MONBRDRAFT_10823"/>
<dbReference type="InterPro" id="IPR011762">
    <property type="entry name" value="COA_CT_N"/>
</dbReference>
<dbReference type="InterPro" id="IPR049076">
    <property type="entry name" value="ACCA"/>
</dbReference>
<dbReference type="Proteomes" id="UP000001357">
    <property type="component" value="Unassembled WGS sequence"/>
</dbReference>
<dbReference type="InterPro" id="IPR011764">
    <property type="entry name" value="Biotin_carboxylation_dom"/>
</dbReference>
<keyword evidence="9" id="KW-0275">Fatty acid biosynthesis</keyword>
<evidence type="ECO:0000256" key="1">
    <source>
        <dbReference type="ARBA" id="ARBA00001953"/>
    </source>
</evidence>
<dbReference type="SMART" id="SM00878">
    <property type="entry name" value="Biotin_carb_C"/>
    <property type="match status" value="1"/>
</dbReference>
<evidence type="ECO:0000256" key="12">
    <source>
        <dbReference type="ARBA" id="ARBA00048065"/>
    </source>
</evidence>
<keyword evidence="5 14" id="KW-0547">Nucleotide-binding</keyword>
<dbReference type="FunCoup" id="A9V7C4">
    <property type="interactions" value="1416"/>
</dbReference>
<dbReference type="InterPro" id="IPR011053">
    <property type="entry name" value="Single_hybrid_motif"/>
</dbReference>
<evidence type="ECO:0000313" key="21">
    <source>
        <dbReference type="Proteomes" id="UP000001357"/>
    </source>
</evidence>
<dbReference type="FunFam" id="3.40.50.20:FF:000005">
    <property type="entry name" value="acetyl-CoA carboxylase isoform X2"/>
    <property type="match status" value="1"/>
</dbReference>
<dbReference type="PROSITE" id="PS50975">
    <property type="entry name" value="ATP_GRASP"/>
    <property type="match status" value="1"/>
</dbReference>
<keyword evidence="21" id="KW-1185">Reference proteome</keyword>
<dbReference type="SUPFAM" id="SSF52096">
    <property type="entry name" value="ClpP/crotonase"/>
    <property type="match status" value="2"/>
</dbReference>
<evidence type="ECO:0000256" key="11">
    <source>
        <dbReference type="ARBA" id="ARBA00023268"/>
    </source>
</evidence>
<dbReference type="eggNOG" id="KOG0368">
    <property type="taxonomic scope" value="Eukaryota"/>
</dbReference>
<dbReference type="PROSITE" id="PS50989">
    <property type="entry name" value="COA_CT_CTER"/>
    <property type="match status" value="1"/>
</dbReference>
<dbReference type="SUPFAM" id="SSF52440">
    <property type="entry name" value="PreATP-grasp domain"/>
    <property type="match status" value="1"/>
</dbReference>
<keyword evidence="4" id="KW-0436">Ligase</keyword>
<dbReference type="Gene3D" id="3.30.1490.20">
    <property type="entry name" value="ATP-grasp fold, A domain"/>
    <property type="match status" value="1"/>
</dbReference>
<gene>
    <name evidence="20" type="ORF">MONBRDRAFT_10823</name>
</gene>
<comment type="pathway">
    <text evidence="2">Lipid metabolism; malonyl-CoA biosynthesis; malonyl-CoA from acetyl-CoA: step 1/1.</text>
</comment>
<dbReference type="GO" id="GO:2001295">
    <property type="term" value="P:malonyl-CoA biosynthetic process"/>
    <property type="evidence" value="ECO:0007669"/>
    <property type="project" value="UniProtKB-UniPathway"/>
</dbReference>
<keyword evidence="7 14" id="KW-0067">ATP-binding</keyword>
<dbReference type="GO" id="GO:0006633">
    <property type="term" value="P:fatty acid biosynthetic process"/>
    <property type="evidence" value="ECO:0000318"/>
    <property type="project" value="GO_Central"/>
</dbReference>
<proteinExistence type="predicted"/>
<dbReference type="Pfam" id="PF02785">
    <property type="entry name" value="Biotin_carb_C"/>
    <property type="match status" value="1"/>
</dbReference>
<dbReference type="GO" id="GO:0005739">
    <property type="term" value="C:mitochondrion"/>
    <property type="evidence" value="ECO:0000318"/>
    <property type="project" value="GO_Central"/>
</dbReference>
<keyword evidence="6" id="KW-0276">Fatty acid metabolism</keyword>
<evidence type="ECO:0000256" key="7">
    <source>
        <dbReference type="ARBA" id="ARBA00022840"/>
    </source>
</evidence>
<dbReference type="InterPro" id="IPR005482">
    <property type="entry name" value="Biotin_COase_C"/>
</dbReference>
<dbReference type="InterPro" id="IPR000089">
    <property type="entry name" value="Biotin_lipoyl"/>
</dbReference>
<dbReference type="InterPro" id="IPR011761">
    <property type="entry name" value="ATP-grasp"/>
</dbReference>
<dbReference type="InterPro" id="IPR005481">
    <property type="entry name" value="BC-like_N"/>
</dbReference>
<evidence type="ECO:0000259" key="17">
    <source>
        <dbReference type="PROSITE" id="PS50979"/>
    </source>
</evidence>
<evidence type="ECO:0000256" key="8">
    <source>
        <dbReference type="ARBA" id="ARBA00023098"/>
    </source>
</evidence>
<dbReference type="PROSITE" id="PS00866">
    <property type="entry name" value="CPSASE_1"/>
    <property type="match status" value="1"/>
</dbReference>
<evidence type="ECO:0000256" key="14">
    <source>
        <dbReference type="PROSITE-ProRule" id="PRU00409"/>
    </source>
</evidence>
<dbReference type="Pfam" id="PF08326">
    <property type="entry name" value="ACC_central"/>
    <property type="match status" value="2"/>
</dbReference>
<feature type="compositionally biased region" description="Polar residues" evidence="15">
    <location>
        <begin position="1047"/>
        <end position="1056"/>
    </location>
</feature>
<dbReference type="Pfam" id="PF21385">
    <property type="entry name" value="ACCA_BT"/>
    <property type="match status" value="1"/>
</dbReference>
<dbReference type="Pfam" id="PF01039">
    <property type="entry name" value="Carboxyl_trans"/>
    <property type="match status" value="1"/>
</dbReference>
<comment type="catalytic activity">
    <reaction evidence="13">
        <text>N(6)-biotinyl-L-lysyl-[protein] + hydrogencarbonate + ATP = N(6)-carboxybiotinyl-L-lysyl-[protein] + ADP + phosphate + H(+)</text>
        <dbReference type="Rhea" id="RHEA:13501"/>
        <dbReference type="Rhea" id="RHEA-COMP:10505"/>
        <dbReference type="Rhea" id="RHEA-COMP:10506"/>
        <dbReference type="ChEBI" id="CHEBI:15378"/>
        <dbReference type="ChEBI" id="CHEBI:17544"/>
        <dbReference type="ChEBI" id="CHEBI:30616"/>
        <dbReference type="ChEBI" id="CHEBI:43474"/>
        <dbReference type="ChEBI" id="CHEBI:83144"/>
        <dbReference type="ChEBI" id="CHEBI:83145"/>
        <dbReference type="ChEBI" id="CHEBI:456216"/>
        <dbReference type="EC" id="6.3.4.14"/>
    </reaction>
</comment>
<dbReference type="Pfam" id="PF00289">
    <property type="entry name" value="Biotin_carb_N"/>
    <property type="match status" value="1"/>
</dbReference>
<comment type="catalytic activity">
    <reaction evidence="12">
        <text>hydrogencarbonate + acetyl-CoA + ATP = malonyl-CoA + ADP + phosphate + H(+)</text>
        <dbReference type="Rhea" id="RHEA:11308"/>
        <dbReference type="ChEBI" id="CHEBI:15378"/>
        <dbReference type="ChEBI" id="CHEBI:17544"/>
        <dbReference type="ChEBI" id="CHEBI:30616"/>
        <dbReference type="ChEBI" id="CHEBI:43474"/>
        <dbReference type="ChEBI" id="CHEBI:57288"/>
        <dbReference type="ChEBI" id="CHEBI:57384"/>
        <dbReference type="ChEBI" id="CHEBI:456216"/>
        <dbReference type="EC" id="6.4.1.2"/>
    </reaction>
</comment>
<dbReference type="FunFam" id="2.40.50.100:FF:000005">
    <property type="entry name" value="Acetyl-CoA carboxylase 1"/>
    <property type="match status" value="1"/>
</dbReference>
<keyword evidence="8" id="KW-0443">Lipid metabolism</keyword>
<evidence type="ECO:0000256" key="5">
    <source>
        <dbReference type="ARBA" id="ARBA00022741"/>
    </source>
</evidence>
<dbReference type="InterPro" id="IPR001882">
    <property type="entry name" value="Biotin_BS"/>
</dbReference>
<dbReference type="InterPro" id="IPR016185">
    <property type="entry name" value="PreATP-grasp_dom_sf"/>
</dbReference>
<feature type="domain" description="CoA carboxyltransferase N-terminal" evidence="18">
    <location>
        <begin position="1411"/>
        <end position="1748"/>
    </location>
</feature>
<dbReference type="GO" id="GO:0004075">
    <property type="term" value="F:biotin carboxylase activity"/>
    <property type="evidence" value="ECO:0007669"/>
    <property type="project" value="UniProtKB-EC"/>
</dbReference>
<dbReference type="EMBL" id="CH991565">
    <property type="protein sequence ID" value="EDQ86561.1"/>
    <property type="molecule type" value="Genomic_DNA"/>
</dbReference>
<feature type="domain" description="CoA carboxyltransferase C-terminal" evidence="19">
    <location>
        <begin position="1762"/>
        <end position="2076"/>
    </location>
</feature>
<dbReference type="Gene3D" id="2.40.50.100">
    <property type="match status" value="1"/>
</dbReference>
<dbReference type="InterPro" id="IPR005479">
    <property type="entry name" value="CPAse_ATP-bd"/>
</dbReference>
<name>A9V7C4_MONBE</name>
<sequence>MLRTVKEYVAAYEGKRVIKRLLLCNNGIAAVKCIRSIRKWAYNTFGDHHAIQFIAMVTPEDLAANAEFVRMADHHVDVPGGTNNYNYANVDLIIDIAVRVKADAVWAGWGHASENPKLPEGLTAKGITFLGPPGHAMRSLGDKISSSIVAQSAEVPCLPWSGLDLSVDFDSDRPVGTPLQVPEDIYMRGCVTDLDSALAAADRIGYPVMIKASEGGGGKGIRKAVNKDAFPSLYRQVLAEVPGSPVFIMKLASSARHLEVQVLADEYGNSMSVFGRDCSVQRRHQKIIEEAPAAVADPDVFREMERAAVRLSKMVGYVSAGTVEYLYSAETKEFHFLELNPRLQVEHPCSEMVSGLNLPAAQLQIAMGVPLHRNPEIRVMYGQPKYGTNAFDFDDPRPVPKPNGHVIACRITAENPDEGFKPSGGTVQELNFRSSVDVWGYFSVSATGGLHEFADSQFGHCFAWGETREDARNAMVMALQDLSIKADFRTISEYLVKLLEHDDFRNNRVTTEWLDGLIQERVRVEGPNPLDAVPCAAVHIVDTLINNACDEYCSGLTRGQVLSPDMLKLERDIELICDNVKYKVKATCTGPTSYVLTMNNSHLPVDIRRMNDGSSLVRFNDTSFLTHVKEDVTHYRVVVGGKTCIFDKEKDASICRTTATGKLLHYLVADGAHVEAGDAIAEVEAMKMVAPVYVGATGMLKHEMAVGCNFQSGDVIATLSLDDPSQIKRPTLYEGTFPMLYDPLQMPEGKPHNVLKAIIGELKALMRGYPLPEEYFRPRLNRLVDLLFDLCRDRHLPLLQLRDLLANLSGRLPAGVEEGIQMELSSYQRNFTSILCRFPAARIDSSCHEIFALTKAYSEGDREYTLRLVEDLLQDYLQVEKIFTNSRSKEDARVITKDKGSVPSLLKEMASFSTSGSSVIALTARQILIRLHLPSYERRRNNMETIFLEAMEDSFSGTYAPEKLELLVNSQTAVFDVLLDFFYHQSETIVQAALEVYVRRAYVAYSLSAISHRRTPNGRDVMETLSAGVSFFDSSASSVASERPNFFSGSPESGSRTPADPPSEMHNVISIDDLQSLERQLQRVAATRPEEVVDRLGVLAVFTSLEDLDSQMGWIKTLFEDSGHDDEPINVLSVALRWDESPIDMEDDETVVAALSEFVAKHRDDLFAVSIRRISFIITKRATHPKYYTFRQRLMFEEDSIYRHVDPALAFKLGLFRLANYNIEHCTTRNPQLHLYYATARNGSNRGRATDRRFFARTIMRHPDLLQREASRDLMHEHGERLLLEALDELEVVFSDKRYQGTDCNHVFINFVPVVELDPEAYSKELAKMVLRYGERLWKLRVLEAEIRMNVRLSEHGREMPIRFNVSNLSGYNMSIHIYKEVTNWRTMQTQFQNYNPEHPGPWDGHAVQEPYPCKDRTQLKRYLAQRQNATTYVYDYIDLFRVALQQRWAAVAQANPSLEVPDEPVTAVELVLNRHGQLVEDRRPDGVNDVGMVAWRLRLVTPEVPQGREMILVANDITVVSGSFSPQEDLLFLRASQLARKLGLPRVYIAVNSGARIGLAKELMSKFCVAWSSPSEPWKGFRYLYLKPEDYKWAAERELVTATAVEEAGETRYKITAIFGAEHGLGVENLRGSGQIAGETSLAYDSNFTLTLVSCRSVGIGAYLVRLGHRTIQSEQSHIILTGHTAINKLLGKEVYSSSLQLGGPQIMYSNGVSHLVCGNDFDGVKSILNWISFVPSRQGGPLPQLRWNVDDKLNVYGPDPVDRTIGFVPTSTAYDPRWMLAGRKVGNDWQSGFFDRGSFVEVMGGWARTVVSGRARLGGTPVGVIAVETRAVEVQLPADPANPDSVASTLNQAGQVWYPDSAFKTAQAIRDINGEELPLFVFANWRGFSGGMRDMYDQVLKFGAMIVDNLRTFRQPVFVYLPPNCELRGGAWVVVDPTINADMMEMYADPDSRGGVLEPEGLVAIKFRKQAKADTMYRLDEKYRALQDALTAQEDPESPEARSLQRQLQERYDLLESMYHQVAVSFADLHDRASRMKHKDCIRDVVTWAQARRYFFWRMRRRLGEERVIKAILQRNSSMTREQSAFMVRRWFFDAMGADKAHLWEEDEAVANQCVNSLLTLVAHETGVVFAFATLLTYLDRQRIVRRGWFCFDS</sequence>
<dbReference type="GeneID" id="5893930"/>
<dbReference type="Pfam" id="PF02786">
    <property type="entry name" value="CPSase_L_D2"/>
    <property type="match status" value="1"/>
</dbReference>
<dbReference type="UniPathway" id="UPA00655">
    <property type="reaction ID" value="UER00711"/>
</dbReference>
<dbReference type="FunFam" id="2.40.460.10:FF:000001">
    <property type="entry name" value="Acetyl-CoA carboxylase 1"/>
    <property type="match status" value="1"/>
</dbReference>
<dbReference type="Pfam" id="PF00364">
    <property type="entry name" value="Biotin_lipoyl"/>
    <property type="match status" value="1"/>
</dbReference>
<dbReference type="GO" id="GO:0046872">
    <property type="term" value="F:metal ion binding"/>
    <property type="evidence" value="ECO:0007669"/>
    <property type="project" value="InterPro"/>
</dbReference>
<dbReference type="Gene3D" id="2.40.460.10">
    <property type="entry name" value="Biotin dependent carboxylase carboxyltransferase"/>
    <property type="match status" value="1"/>
</dbReference>
<dbReference type="Gene3D" id="3.90.1770.10">
    <property type="entry name" value="PreATP-grasp domain"/>
    <property type="match status" value="1"/>
</dbReference>
<dbReference type="PROSITE" id="PS00867">
    <property type="entry name" value="CPSASE_2"/>
    <property type="match status" value="1"/>
</dbReference>
<dbReference type="InterPro" id="IPR011763">
    <property type="entry name" value="COA_CT_C"/>
</dbReference>
<dbReference type="InterPro" id="IPR034733">
    <property type="entry name" value="AcCoA_carboxyl_beta"/>
</dbReference>
<dbReference type="InterPro" id="IPR013537">
    <property type="entry name" value="AcCoA_COase_cen"/>
</dbReference>
<accession>A9V7C4</accession>
<evidence type="ECO:0000259" key="16">
    <source>
        <dbReference type="PROSITE" id="PS50975"/>
    </source>
</evidence>
<dbReference type="InterPro" id="IPR049074">
    <property type="entry name" value="ACCA_BT"/>
</dbReference>
<dbReference type="Gene3D" id="3.90.226.10">
    <property type="entry name" value="2-enoyl-CoA Hydratase, Chain A, domain 1"/>
    <property type="match status" value="2"/>
</dbReference>
<dbReference type="SUPFAM" id="SSF56059">
    <property type="entry name" value="Glutathione synthetase ATP-binding domain-like"/>
    <property type="match status" value="1"/>
</dbReference>
<dbReference type="PANTHER" id="PTHR45728:SF3">
    <property type="entry name" value="ACETYL-COA CARBOXYLASE"/>
    <property type="match status" value="1"/>
</dbReference>
<keyword evidence="11" id="KW-0511">Multifunctional enzyme</keyword>
<evidence type="ECO:0000259" key="18">
    <source>
        <dbReference type="PROSITE" id="PS50980"/>
    </source>
</evidence>
<evidence type="ECO:0000256" key="6">
    <source>
        <dbReference type="ARBA" id="ARBA00022832"/>
    </source>
</evidence>
<dbReference type="OMA" id="PTPKGHC"/>
<evidence type="ECO:0000256" key="4">
    <source>
        <dbReference type="ARBA" id="ARBA00022598"/>
    </source>
</evidence>
<dbReference type="PROSITE" id="PS00188">
    <property type="entry name" value="BIOTIN"/>
    <property type="match status" value="1"/>
</dbReference>
<evidence type="ECO:0000313" key="20">
    <source>
        <dbReference type="EMBL" id="EDQ86561.1"/>
    </source>
</evidence>
<keyword evidence="10" id="KW-0092">Biotin</keyword>
<dbReference type="InterPro" id="IPR029045">
    <property type="entry name" value="ClpP/crotonase-like_dom_sf"/>
</dbReference>
<dbReference type="InterPro" id="IPR013815">
    <property type="entry name" value="ATP_grasp_subdomain_1"/>
</dbReference>
<protein>
    <submittedName>
        <fullName evidence="20">Uncharacterized protein</fullName>
    </submittedName>
</protein>
<dbReference type="InParanoid" id="A9V7C4"/>
<dbReference type="Gene3D" id="3.30.470.20">
    <property type="entry name" value="ATP-grasp fold, B domain"/>
    <property type="match status" value="1"/>
</dbReference>
<reference evidence="20 21" key="1">
    <citation type="journal article" date="2008" name="Nature">
        <title>The genome of the choanoflagellate Monosiga brevicollis and the origin of metazoans.</title>
        <authorList>
            <consortium name="JGI Sequencing"/>
            <person name="King N."/>
            <person name="Westbrook M.J."/>
            <person name="Young S.L."/>
            <person name="Kuo A."/>
            <person name="Abedin M."/>
            <person name="Chapman J."/>
            <person name="Fairclough S."/>
            <person name="Hellsten U."/>
            <person name="Isogai Y."/>
            <person name="Letunic I."/>
            <person name="Marr M."/>
            <person name="Pincus D."/>
            <person name="Putnam N."/>
            <person name="Rokas A."/>
            <person name="Wright K.J."/>
            <person name="Zuzow R."/>
            <person name="Dirks W."/>
            <person name="Good M."/>
            <person name="Goodstein D."/>
            <person name="Lemons D."/>
            <person name="Li W."/>
            <person name="Lyons J.B."/>
            <person name="Morris A."/>
            <person name="Nichols S."/>
            <person name="Richter D.J."/>
            <person name="Salamov A."/>
            <person name="Bork P."/>
            <person name="Lim W.A."/>
            <person name="Manning G."/>
            <person name="Miller W.T."/>
            <person name="McGinnis W."/>
            <person name="Shapiro H."/>
            <person name="Tjian R."/>
            <person name="Grigoriev I.V."/>
            <person name="Rokhsar D."/>
        </authorList>
    </citation>
    <scope>NUCLEOTIDE SEQUENCE [LARGE SCALE GENOMIC DNA]</scope>
    <source>
        <strain evidence="21">MX1 / ATCC 50154</strain>
    </source>
</reference>